<dbReference type="OrthoDB" id="9808190at2"/>
<keyword evidence="1" id="KW-0472">Membrane</keyword>
<evidence type="ECO:0000256" key="1">
    <source>
        <dbReference type="SAM" id="Phobius"/>
    </source>
</evidence>
<feature type="transmembrane region" description="Helical" evidence="1">
    <location>
        <begin position="36"/>
        <end position="54"/>
    </location>
</feature>
<dbReference type="Proteomes" id="UP000239480">
    <property type="component" value="Unassembled WGS sequence"/>
</dbReference>
<gene>
    <name evidence="2" type="ORF">CLV78_102187</name>
</gene>
<dbReference type="RefSeq" id="WP_106203948.1">
    <property type="nucleotide sequence ID" value="NZ_PVTD01000002.1"/>
</dbReference>
<feature type="transmembrane region" description="Helical" evidence="1">
    <location>
        <begin position="60"/>
        <end position="79"/>
    </location>
</feature>
<proteinExistence type="predicted"/>
<dbReference type="InterPro" id="IPR019253">
    <property type="entry name" value="DUF2244_TM"/>
</dbReference>
<sequence>MPYEWIDPDPCAEPDQIDPPLRELHLWPHRSLPKRGFVFFIAMTFLLLLVPLYPALGSPVLWGLLPFLMGTLALLYWAIQKSYRDGEVLEELRIWHDRVHLERHMPHRATQDWEANPHWVEVKIHDTSGPVPNYVTLRGAGREVEIGAFLSREERLDLFNDLSRYLPARG</sequence>
<organism evidence="2 3">
    <name type="scientific">Aliiruegeria haliotis</name>
    <dbReference type="NCBI Taxonomy" id="1280846"/>
    <lineage>
        <taxon>Bacteria</taxon>
        <taxon>Pseudomonadati</taxon>
        <taxon>Pseudomonadota</taxon>
        <taxon>Alphaproteobacteria</taxon>
        <taxon>Rhodobacterales</taxon>
        <taxon>Roseobacteraceae</taxon>
        <taxon>Aliiruegeria</taxon>
    </lineage>
</organism>
<evidence type="ECO:0000313" key="3">
    <source>
        <dbReference type="Proteomes" id="UP000239480"/>
    </source>
</evidence>
<dbReference type="Pfam" id="PF10003">
    <property type="entry name" value="DUF2244"/>
    <property type="match status" value="1"/>
</dbReference>
<name>A0A2T0RV33_9RHOB</name>
<keyword evidence="1" id="KW-1133">Transmembrane helix</keyword>
<accession>A0A2T0RV33</accession>
<keyword evidence="3" id="KW-1185">Reference proteome</keyword>
<protein>
    <submittedName>
        <fullName evidence="2">Putative membrane protein</fullName>
    </submittedName>
</protein>
<keyword evidence="1" id="KW-0812">Transmembrane</keyword>
<comment type="caution">
    <text evidence="2">The sequence shown here is derived from an EMBL/GenBank/DDBJ whole genome shotgun (WGS) entry which is preliminary data.</text>
</comment>
<dbReference type="EMBL" id="PVTD01000002">
    <property type="protein sequence ID" value="PRY25010.1"/>
    <property type="molecule type" value="Genomic_DNA"/>
</dbReference>
<dbReference type="AlphaFoldDB" id="A0A2T0RV33"/>
<reference evidence="2 3" key="1">
    <citation type="submission" date="2018-03" db="EMBL/GenBank/DDBJ databases">
        <title>Genomic Encyclopedia of Archaeal and Bacterial Type Strains, Phase II (KMG-II): from individual species to whole genera.</title>
        <authorList>
            <person name="Goeker M."/>
        </authorList>
    </citation>
    <scope>NUCLEOTIDE SEQUENCE [LARGE SCALE GENOMIC DNA]</scope>
    <source>
        <strain evidence="2 3">DSM 29328</strain>
    </source>
</reference>
<evidence type="ECO:0000313" key="2">
    <source>
        <dbReference type="EMBL" id="PRY25010.1"/>
    </source>
</evidence>